<dbReference type="AlphaFoldDB" id="A0A1G4BA29"/>
<dbReference type="GeneID" id="34559694"/>
<feature type="region of interest" description="Disordered" evidence="1">
    <location>
        <begin position="351"/>
        <end position="387"/>
    </location>
</feature>
<dbReference type="EMBL" id="MJBS01000049">
    <property type="protein sequence ID" value="OHE98176.1"/>
    <property type="molecule type" value="Genomic_DNA"/>
</dbReference>
<dbReference type="Gene3D" id="3.40.390.10">
    <property type="entry name" value="Collagenase (Catalytic Domain)"/>
    <property type="match status" value="1"/>
</dbReference>
<evidence type="ECO:0008006" key="5">
    <source>
        <dbReference type="Google" id="ProtNLM"/>
    </source>
</evidence>
<dbReference type="RefSeq" id="XP_022475326.1">
    <property type="nucleotide sequence ID" value="XM_022618184.1"/>
</dbReference>
<feature type="chain" id="PRO_5009602648" description="Lysine-specific metallo-endopeptidase domain-containing protein" evidence="2">
    <location>
        <begin position="22"/>
        <end position="500"/>
    </location>
</feature>
<feature type="region of interest" description="Disordered" evidence="1">
    <location>
        <begin position="406"/>
        <end position="450"/>
    </location>
</feature>
<feature type="compositionally biased region" description="Basic and acidic residues" evidence="1">
    <location>
        <begin position="422"/>
        <end position="436"/>
    </location>
</feature>
<dbReference type="InterPro" id="IPR024079">
    <property type="entry name" value="MetalloPept_cat_dom_sf"/>
</dbReference>
<evidence type="ECO:0000313" key="3">
    <source>
        <dbReference type="EMBL" id="OHE98176.1"/>
    </source>
</evidence>
<evidence type="ECO:0000313" key="4">
    <source>
        <dbReference type="Proteomes" id="UP000176998"/>
    </source>
</evidence>
<dbReference type="GO" id="GO:0008237">
    <property type="term" value="F:metallopeptidase activity"/>
    <property type="evidence" value="ECO:0007669"/>
    <property type="project" value="InterPro"/>
</dbReference>
<gene>
    <name evidence="3" type="ORF">CORC01_06544</name>
</gene>
<comment type="caution">
    <text evidence="3">The sequence shown here is derived from an EMBL/GenBank/DDBJ whole genome shotgun (WGS) entry which is preliminary data.</text>
</comment>
<reference evidence="3 4" key="1">
    <citation type="submission" date="2016-09" db="EMBL/GenBank/DDBJ databases">
        <authorList>
            <person name="Capua I."/>
            <person name="De Benedictis P."/>
            <person name="Joannis T."/>
            <person name="Lombin L.H."/>
            <person name="Cattoli G."/>
        </authorList>
    </citation>
    <scope>NUCLEOTIDE SEQUENCE [LARGE SCALE GENOMIC DNA]</scope>
    <source>
        <strain evidence="3 4">IMI 309357</strain>
    </source>
</reference>
<protein>
    <recommendedName>
        <fullName evidence="5">Lysine-specific metallo-endopeptidase domain-containing protein</fullName>
    </recommendedName>
</protein>
<dbReference type="Proteomes" id="UP000176998">
    <property type="component" value="Unassembled WGS sequence"/>
</dbReference>
<accession>A0A1G4BA29</accession>
<keyword evidence="2" id="KW-0732">Signal</keyword>
<organism evidence="3 4">
    <name type="scientific">Colletotrichum orchidophilum</name>
    <dbReference type="NCBI Taxonomy" id="1209926"/>
    <lineage>
        <taxon>Eukaryota</taxon>
        <taxon>Fungi</taxon>
        <taxon>Dikarya</taxon>
        <taxon>Ascomycota</taxon>
        <taxon>Pezizomycotina</taxon>
        <taxon>Sordariomycetes</taxon>
        <taxon>Hypocreomycetidae</taxon>
        <taxon>Glomerellales</taxon>
        <taxon>Glomerellaceae</taxon>
        <taxon>Colletotrichum</taxon>
    </lineage>
</organism>
<name>A0A1G4BA29_9PEZI</name>
<sequence>MRFFTLFQHLLLSLIVWQAQAQVKPRGFKFTGPKKGQQGGCSAEDVSIILQELEIAQEAAEVTVRHLTNYPYFEGFQSPGHPYFQGKNFTQAARKLYSRIARIADGFHLDDKFRIECRSDLCVMADDDTIAVTMESAVRIILPPTLWLLKPGDPVMAFCEPFFRTKDGGSGWDIVSTELRLQQFREDIERSKQNSGTKFTLLNMRNVGNMRSQIILHELAHTAYASKPINGALQPNAFGQEPITDYAYTALDCFYLARGMWDKATMKRPNTLEGAKRAAMNAESWGLIGMGIYISRELGISKIPIPQVENSAWAPDQQGISLSRRDDSLIPHGIEESCSLKLSREEASITSATPSTVYRQRPPRAPIGHRRNPSFYTPLAARPRPRPQPLHLHQLRLDRATILPISAARELHPRRTSPRSGYKKDTARPREREIPKHRTPASWVGDSAVEDNLDDRRRKRYRVDEPTARYLSIGSRSPTSGDSSDERIYLPGVYLGRNTT</sequence>
<proteinExistence type="predicted"/>
<evidence type="ECO:0000256" key="2">
    <source>
        <dbReference type="SAM" id="SignalP"/>
    </source>
</evidence>
<dbReference type="OrthoDB" id="4845121at2759"/>
<feature type="signal peptide" evidence="2">
    <location>
        <begin position="1"/>
        <end position="21"/>
    </location>
</feature>
<keyword evidence="4" id="KW-1185">Reference proteome</keyword>
<feature type="region of interest" description="Disordered" evidence="1">
    <location>
        <begin position="472"/>
        <end position="500"/>
    </location>
</feature>
<evidence type="ECO:0000256" key="1">
    <source>
        <dbReference type="SAM" id="MobiDB-lite"/>
    </source>
</evidence>